<dbReference type="PIRSF" id="PIRSF004486">
    <property type="entry name" value="MraW"/>
    <property type="match status" value="1"/>
</dbReference>
<organism evidence="8 9">
    <name type="scientific">Tectimicrobiota bacterium</name>
    <dbReference type="NCBI Taxonomy" id="2528274"/>
    <lineage>
        <taxon>Bacteria</taxon>
        <taxon>Pseudomonadati</taxon>
        <taxon>Nitrospinota/Tectimicrobiota group</taxon>
        <taxon>Candidatus Tectimicrobiota</taxon>
    </lineage>
</organism>
<evidence type="ECO:0000256" key="7">
    <source>
        <dbReference type="SAM" id="MobiDB-lite"/>
    </source>
</evidence>
<dbReference type="SUPFAM" id="SSF53335">
    <property type="entry name" value="S-adenosyl-L-methionine-dependent methyltransferases"/>
    <property type="match status" value="1"/>
</dbReference>
<dbReference type="GO" id="GO:0071424">
    <property type="term" value="F:rRNA (cytosine-N4-)-methyltransferase activity"/>
    <property type="evidence" value="ECO:0007669"/>
    <property type="project" value="UniProtKB-UniRule"/>
</dbReference>
<name>A0A937VW77_UNCTE</name>
<dbReference type="InterPro" id="IPR029063">
    <property type="entry name" value="SAM-dependent_MTases_sf"/>
</dbReference>
<evidence type="ECO:0000256" key="3">
    <source>
        <dbReference type="ARBA" id="ARBA00022603"/>
    </source>
</evidence>
<keyword evidence="2 6" id="KW-0698">rRNA processing</keyword>
<dbReference type="NCBIfam" id="TIGR00006">
    <property type="entry name" value="16S rRNA (cytosine(1402)-N(4))-methyltransferase RsmH"/>
    <property type="match status" value="1"/>
</dbReference>
<dbReference type="AlphaFoldDB" id="A0A937VW77"/>
<dbReference type="Pfam" id="PF01795">
    <property type="entry name" value="Methyltransf_5"/>
    <property type="match status" value="1"/>
</dbReference>
<dbReference type="GO" id="GO:0005737">
    <property type="term" value="C:cytoplasm"/>
    <property type="evidence" value="ECO:0007669"/>
    <property type="project" value="UniProtKB-SubCell"/>
</dbReference>
<dbReference type="InterPro" id="IPR002903">
    <property type="entry name" value="RsmH"/>
</dbReference>
<gene>
    <name evidence="6 8" type="primary">rsmH</name>
    <name evidence="8" type="ORF">FJZ47_00035</name>
</gene>
<proteinExistence type="inferred from homology"/>
<feature type="binding site" evidence="6">
    <location>
        <position position="57"/>
    </location>
    <ligand>
        <name>S-adenosyl-L-methionine</name>
        <dbReference type="ChEBI" id="CHEBI:59789"/>
    </ligand>
</feature>
<dbReference type="SUPFAM" id="SSF81799">
    <property type="entry name" value="Putative methyltransferase TM0872, insert domain"/>
    <property type="match status" value="1"/>
</dbReference>
<feature type="binding site" evidence="6">
    <location>
        <position position="112"/>
    </location>
    <ligand>
        <name>S-adenosyl-L-methionine</name>
        <dbReference type="ChEBI" id="CHEBI:59789"/>
    </ligand>
</feature>
<keyword evidence="4 6" id="KW-0808">Transferase</keyword>
<dbReference type="PANTHER" id="PTHR11265:SF0">
    <property type="entry name" value="12S RRNA N4-METHYLCYTIDINE METHYLTRANSFERASE"/>
    <property type="match status" value="1"/>
</dbReference>
<evidence type="ECO:0000313" key="8">
    <source>
        <dbReference type="EMBL" id="MBM3222184.1"/>
    </source>
</evidence>
<comment type="catalytic activity">
    <reaction evidence="6">
        <text>cytidine(1402) in 16S rRNA + S-adenosyl-L-methionine = N(4)-methylcytidine(1402) in 16S rRNA + S-adenosyl-L-homocysteine + H(+)</text>
        <dbReference type="Rhea" id="RHEA:42928"/>
        <dbReference type="Rhea" id="RHEA-COMP:10286"/>
        <dbReference type="Rhea" id="RHEA-COMP:10287"/>
        <dbReference type="ChEBI" id="CHEBI:15378"/>
        <dbReference type="ChEBI" id="CHEBI:57856"/>
        <dbReference type="ChEBI" id="CHEBI:59789"/>
        <dbReference type="ChEBI" id="CHEBI:74506"/>
        <dbReference type="ChEBI" id="CHEBI:82748"/>
        <dbReference type="EC" id="2.1.1.199"/>
    </reaction>
</comment>
<comment type="similarity">
    <text evidence="1 6">Belongs to the methyltransferase superfamily. RsmH family.</text>
</comment>
<dbReference type="EC" id="2.1.1.199" evidence="6"/>
<dbReference type="GO" id="GO:0070475">
    <property type="term" value="P:rRNA base methylation"/>
    <property type="evidence" value="ECO:0007669"/>
    <property type="project" value="UniProtKB-UniRule"/>
</dbReference>
<accession>A0A937VW77</accession>
<comment type="subcellular location">
    <subcellularLocation>
        <location evidence="6">Cytoplasm</location>
    </subcellularLocation>
</comment>
<dbReference type="Gene3D" id="1.10.150.170">
    <property type="entry name" value="Putative methyltransferase TM0872, insert domain"/>
    <property type="match status" value="1"/>
</dbReference>
<feature type="binding site" evidence="6">
    <location>
        <position position="105"/>
    </location>
    <ligand>
        <name>S-adenosyl-L-methionine</name>
        <dbReference type="ChEBI" id="CHEBI:59789"/>
    </ligand>
</feature>
<dbReference type="PANTHER" id="PTHR11265">
    <property type="entry name" value="S-ADENOSYL-METHYLTRANSFERASE MRAW"/>
    <property type="match status" value="1"/>
</dbReference>
<keyword evidence="3 6" id="KW-0489">Methyltransferase</keyword>
<evidence type="ECO:0000256" key="2">
    <source>
        <dbReference type="ARBA" id="ARBA00022552"/>
    </source>
</evidence>
<feature type="compositionally biased region" description="Basic and acidic residues" evidence="7">
    <location>
        <begin position="310"/>
        <end position="319"/>
    </location>
</feature>
<reference evidence="8" key="1">
    <citation type="submission" date="2019-03" db="EMBL/GenBank/DDBJ databases">
        <title>Lake Tanganyika Metagenome-Assembled Genomes (MAGs).</title>
        <authorList>
            <person name="Tran P."/>
        </authorList>
    </citation>
    <scope>NUCLEOTIDE SEQUENCE</scope>
    <source>
        <strain evidence="8">K_DeepCast_65m_m2_066</strain>
    </source>
</reference>
<keyword evidence="6" id="KW-0963">Cytoplasm</keyword>
<evidence type="ECO:0000256" key="1">
    <source>
        <dbReference type="ARBA" id="ARBA00010396"/>
    </source>
</evidence>
<evidence type="ECO:0000256" key="6">
    <source>
        <dbReference type="HAMAP-Rule" id="MF_01007"/>
    </source>
</evidence>
<feature type="binding site" evidence="6">
    <location>
        <position position="84"/>
    </location>
    <ligand>
        <name>S-adenosyl-L-methionine</name>
        <dbReference type="ChEBI" id="CHEBI:59789"/>
    </ligand>
</feature>
<dbReference type="Gene3D" id="3.40.50.150">
    <property type="entry name" value="Vaccinia Virus protein VP39"/>
    <property type="match status" value="1"/>
</dbReference>
<protein>
    <recommendedName>
        <fullName evidence="6">Ribosomal RNA small subunit methyltransferase H</fullName>
        <ecNumber evidence="6">2.1.1.199</ecNumber>
    </recommendedName>
    <alternativeName>
        <fullName evidence="6">16S rRNA m(4)C1402 methyltransferase</fullName>
    </alternativeName>
    <alternativeName>
        <fullName evidence="6">rRNA (cytosine-N(4)-)-methyltransferase RsmH</fullName>
    </alternativeName>
</protein>
<dbReference type="InterPro" id="IPR023397">
    <property type="entry name" value="SAM-dep_MeTrfase_MraW_recog"/>
</dbReference>
<dbReference type="HAMAP" id="MF_01007">
    <property type="entry name" value="16SrRNA_methyltr_H"/>
    <property type="match status" value="1"/>
</dbReference>
<feature type="binding site" evidence="6">
    <location>
        <begin position="37"/>
        <end position="39"/>
    </location>
    <ligand>
        <name>S-adenosyl-L-methionine</name>
        <dbReference type="ChEBI" id="CHEBI:59789"/>
    </ligand>
</feature>
<sequence>MGATPTIAHRAVMVEEVCALLRHDRPARYVDCTLGGGGHTRALLQNSPAPILVISLDRDPACIAAAQQWGAAWGTRFQAIHSDFRHLTTVLAELSQPLVDSILFDLGVSSYQLDTATRGFSFRLDGPLDMRMDPTQTYTAEDFVNQASAEQLQQALYALGEARWARRITRAIVAERQRTRITRTRHLAELVAQSIPRAAWPTHIHPATRVFQALRMTVNDELAALTTALPQAVAALRAGGRLGVIAFHSGEDQVVKTFMRQAARGCGCPPHFPQCICGQQPQLRLLTRKPRTPGPDELQENPRSRSARFRVAEKLGSEE</sequence>
<evidence type="ECO:0000256" key="4">
    <source>
        <dbReference type="ARBA" id="ARBA00022679"/>
    </source>
</evidence>
<dbReference type="Proteomes" id="UP000712673">
    <property type="component" value="Unassembled WGS sequence"/>
</dbReference>
<comment type="caution">
    <text evidence="8">The sequence shown here is derived from an EMBL/GenBank/DDBJ whole genome shotgun (WGS) entry which is preliminary data.</text>
</comment>
<dbReference type="EMBL" id="VGLS01000001">
    <property type="protein sequence ID" value="MBM3222184.1"/>
    <property type="molecule type" value="Genomic_DNA"/>
</dbReference>
<feature type="region of interest" description="Disordered" evidence="7">
    <location>
        <begin position="288"/>
        <end position="319"/>
    </location>
</feature>
<comment type="function">
    <text evidence="6">Specifically methylates the N4 position of cytidine in position 1402 (C1402) of 16S rRNA.</text>
</comment>
<keyword evidence="5 6" id="KW-0949">S-adenosyl-L-methionine</keyword>
<evidence type="ECO:0000256" key="5">
    <source>
        <dbReference type="ARBA" id="ARBA00022691"/>
    </source>
</evidence>
<evidence type="ECO:0000313" key="9">
    <source>
        <dbReference type="Proteomes" id="UP000712673"/>
    </source>
</evidence>